<sequence length="137" mass="15629">MHKDYLGSILTISDEAGNKIEQRHYDAWGNLTHLQVNGGAILTDENQIRDFMSNGGLLIDRGYTSHEHFAEVGLIHMNGRLYDPLLGRFLNADENIQDIFNTQNYNKYETPFPQLRVTTTILAMAQASINTLYLDRL</sequence>
<dbReference type="Gene3D" id="2.180.10.10">
    <property type="entry name" value="RHS repeat-associated core"/>
    <property type="match status" value="1"/>
</dbReference>
<dbReference type="EMBL" id="CP063145">
    <property type="protein sequence ID" value="QOR72984.1"/>
    <property type="molecule type" value="Genomic_DNA"/>
</dbReference>
<evidence type="ECO:0000313" key="1">
    <source>
        <dbReference type="EMBL" id="QOR72984.1"/>
    </source>
</evidence>
<dbReference type="AlphaFoldDB" id="A0A7M1T1G1"/>
<dbReference type="KEGG" id="civ:IMZ16_05390"/>
<dbReference type="PANTHER" id="PTHR32305">
    <property type="match status" value="1"/>
</dbReference>
<evidence type="ECO:0000313" key="2">
    <source>
        <dbReference type="Proteomes" id="UP000593605"/>
    </source>
</evidence>
<protein>
    <recommendedName>
        <fullName evidence="3">RHS repeat-associated core domain-containing protein</fullName>
    </recommendedName>
</protein>
<dbReference type="PANTHER" id="PTHR32305:SF17">
    <property type="entry name" value="TRNA NUCLEASE WAPA"/>
    <property type="match status" value="1"/>
</dbReference>
<name>A0A7M1T1G1_9FLAO</name>
<accession>A0A7M1T1G1</accession>
<dbReference type="InterPro" id="IPR050708">
    <property type="entry name" value="T6SS_VgrG/RHS"/>
</dbReference>
<evidence type="ECO:0008006" key="3">
    <source>
        <dbReference type="Google" id="ProtNLM"/>
    </source>
</evidence>
<dbReference type="NCBIfam" id="TIGR03696">
    <property type="entry name" value="Rhs_assc_core"/>
    <property type="match status" value="1"/>
</dbReference>
<proteinExistence type="predicted"/>
<organism evidence="1 2">
    <name type="scientific">Cruoricaptor ignavus</name>
    <dbReference type="NCBI Taxonomy" id="1118202"/>
    <lineage>
        <taxon>Bacteria</taxon>
        <taxon>Pseudomonadati</taxon>
        <taxon>Bacteroidota</taxon>
        <taxon>Flavobacteriia</taxon>
        <taxon>Flavobacteriales</taxon>
        <taxon>Weeksellaceae</taxon>
        <taxon>Cruoricaptor</taxon>
    </lineage>
</organism>
<reference evidence="1 2" key="1">
    <citation type="submission" date="2020-10" db="EMBL/GenBank/DDBJ databases">
        <title>Complete genome of Cruoricapor ignavus strain M1214 isolated from the blood culture of a febrile patient.</title>
        <authorList>
            <person name="Guglielmino C.J.D."/>
        </authorList>
    </citation>
    <scope>NUCLEOTIDE SEQUENCE [LARGE SCALE GENOMIC DNA]</scope>
    <source>
        <strain evidence="1 2">M1214</strain>
    </source>
</reference>
<dbReference type="InterPro" id="IPR022385">
    <property type="entry name" value="Rhs_assc_core"/>
</dbReference>
<dbReference type="Proteomes" id="UP000593605">
    <property type="component" value="Chromosome"/>
</dbReference>
<gene>
    <name evidence="1" type="ORF">IMZ16_05390</name>
</gene>